<dbReference type="GO" id="GO:0034728">
    <property type="term" value="P:nucleosome organization"/>
    <property type="evidence" value="ECO:0007669"/>
    <property type="project" value="TreeGrafter"/>
</dbReference>
<dbReference type="GO" id="GO:0016887">
    <property type="term" value="F:ATP hydrolysis activity"/>
    <property type="evidence" value="ECO:0007669"/>
    <property type="project" value="TreeGrafter"/>
</dbReference>
<dbReference type="PROSITE" id="PS50013">
    <property type="entry name" value="CHROMO_2"/>
    <property type="match status" value="2"/>
</dbReference>
<feature type="region of interest" description="Disordered" evidence="11">
    <location>
        <begin position="114"/>
        <end position="420"/>
    </location>
</feature>
<dbReference type="SMART" id="SM01176">
    <property type="entry name" value="DUF4208"/>
    <property type="match status" value="1"/>
</dbReference>
<evidence type="ECO:0000313" key="15">
    <source>
        <dbReference type="EMBL" id="KAF7833351.1"/>
    </source>
</evidence>
<dbReference type="GO" id="GO:0042393">
    <property type="term" value="F:histone binding"/>
    <property type="evidence" value="ECO:0007669"/>
    <property type="project" value="TreeGrafter"/>
</dbReference>
<evidence type="ECO:0000256" key="3">
    <source>
        <dbReference type="ARBA" id="ARBA00022737"/>
    </source>
</evidence>
<dbReference type="FunFam" id="2.40.50.40:FF:000032">
    <property type="entry name" value="protein CHROMATIN REMODELING 5 isoform X2"/>
    <property type="match status" value="1"/>
</dbReference>
<feature type="region of interest" description="Disordered" evidence="11">
    <location>
        <begin position="53"/>
        <end position="82"/>
    </location>
</feature>
<evidence type="ECO:0000256" key="2">
    <source>
        <dbReference type="ARBA" id="ARBA00007025"/>
    </source>
</evidence>
<dbReference type="GO" id="GO:0140658">
    <property type="term" value="F:ATP-dependent chromatin remodeler activity"/>
    <property type="evidence" value="ECO:0007669"/>
    <property type="project" value="TreeGrafter"/>
</dbReference>
<evidence type="ECO:0000259" key="14">
    <source>
        <dbReference type="PROSITE" id="PS51194"/>
    </source>
</evidence>
<dbReference type="InterPro" id="IPR001650">
    <property type="entry name" value="Helicase_C-like"/>
</dbReference>
<keyword evidence="16" id="KW-1185">Reference proteome</keyword>
<dbReference type="Pfam" id="PF00176">
    <property type="entry name" value="SNF2-rel_dom"/>
    <property type="match status" value="1"/>
</dbReference>
<dbReference type="SMART" id="SM00298">
    <property type="entry name" value="CHROMO"/>
    <property type="match status" value="2"/>
</dbReference>
<dbReference type="CDD" id="cd18793">
    <property type="entry name" value="SF2_C_SNF"/>
    <property type="match status" value="1"/>
</dbReference>
<evidence type="ECO:0000259" key="13">
    <source>
        <dbReference type="PROSITE" id="PS51192"/>
    </source>
</evidence>
<dbReference type="GO" id="GO:0004386">
    <property type="term" value="F:helicase activity"/>
    <property type="evidence" value="ECO:0007669"/>
    <property type="project" value="UniProtKB-KW"/>
</dbReference>
<feature type="compositionally biased region" description="Polar residues" evidence="11">
    <location>
        <begin position="191"/>
        <end position="207"/>
    </location>
</feature>
<dbReference type="CDD" id="cd18659">
    <property type="entry name" value="CD2_tandem"/>
    <property type="match status" value="1"/>
</dbReference>
<dbReference type="Pfam" id="PF23588">
    <property type="entry name" value="HTH_CHD1_Hrp3"/>
    <property type="match status" value="1"/>
</dbReference>
<feature type="region of interest" description="Disordered" evidence="11">
    <location>
        <begin position="1211"/>
        <end position="1243"/>
    </location>
</feature>
<keyword evidence="7" id="KW-0067">ATP-binding</keyword>
<feature type="compositionally biased region" description="Polar residues" evidence="11">
    <location>
        <begin position="114"/>
        <end position="125"/>
    </location>
</feature>
<dbReference type="InterPro" id="IPR056302">
    <property type="entry name" value="CHD1-2/Hrp3_HTH"/>
</dbReference>
<feature type="compositionally biased region" description="Polar residues" evidence="11">
    <location>
        <begin position="1708"/>
        <end position="1719"/>
    </location>
</feature>
<keyword evidence="9" id="KW-0238">DNA-binding</keyword>
<accession>A0A835C5T2</accession>
<dbReference type="FunFam" id="3.40.50.300:FF:000130">
    <property type="entry name" value="Chromodomain-helicase-DNA-binding protein 2 isoform 1"/>
    <property type="match status" value="1"/>
</dbReference>
<dbReference type="FunFam" id="3.40.50.10810:FF:000005">
    <property type="entry name" value="Photoperiod-independent early flowering 1"/>
    <property type="match status" value="1"/>
</dbReference>
<gene>
    <name evidence="15" type="ORF">G2W53_015684</name>
</gene>
<evidence type="ECO:0000256" key="9">
    <source>
        <dbReference type="ARBA" id="ARBA00023125"/>
    </source>
</evidence>
<evidence type="ECO:0000256" key="7">
    <source>
        <dbReference type="ARBA" id="ARBA00022840"/>
    </source>
</evidence>
<comment type="caution">
    <text evidence="15">The sequence shown here is derived from an EMBL/GenBank/DDBJ whole genome shotgun (WGS) entry which is preliminary data.</text>
</comment>
<dbReference type="Pfam" id="PF13907">
    <property type="entry name" value="CHD1-like_C"/>
    <property type="match status" value="1"/>
</dbReference>
<feature type="compositionally biased region" description="Basic and acidic residues" evidence="11">
    <location>
        <begin position="152"/>
        <end position="165"/>
    </location>
</feature>
<dbReference type="PANTHER" id="PTHR45623">
    <property type="entry name" value="CHROMODOMAIN-HELICASE-DNA-BINDING PROTEIN 3-RELATED-RELATED"/>
    <property type="match status" value="1"/>
</dbReference>
<sequence length="1760" mass="200791">MAFFRNFSNETVSHSVLEEKDQGQHPDRIRKSIGNECVDASSSEKEFDMNMDAQYHSDGEPDGVSRLQNEAAGDDGVGMRESNLQCSGSKTAMAGRWGSTFWKDCQPICQQNGTEYGRESQSGSDYRNAEGAEDNSSDGRGERLDSEDDDGQKESGKGPRGHSDVPAEEMLSDEYYEQEEQSDSVHYRGVHQSTGSNSWPQRMSTAANSRGNRNSRISNVVEDEDGDNDNDDGDADGQFLAEDDPDDADFEPVTSGRSANKDKDWEGEDSDEDDESDENVDVSDDDDTYYARKPSGRQRGKVGRSVKPTRERKSYTASGRQRRVKTSFEEDESTAEDSESESDDDFKSMKKRGANARKNNGRSSATASFSGRNCEVRTSSRTVRKKVSYVESEESEEADEGKKKKPQKEEIEEEDGDSIEKVLWHQPKGMADEAQRNNRSTEPVLWSHLFDSEPDWNEMEFLIKWKGQSHLHCQWKPFSELQNLSGFKKVLNYTKKVTEDIRYRNTISREEIEVNDVSKEMDLDIIKQNSQVERIIADRISKDSSGNVIPEYLVKWQGLSYAEVTWEKDIDIAFAQHAIDEYKAREATLAVQGKTVDTQRKKSKASLRKLDEQPEWLKGGKLRDYQLEGLNFLVNSWRNDTNVILADEMGLGKTVQSVSMLGFLQNAQQIYGPFLVVVPLSTLSNWAKEFRKWLPDMNVIVYVGNRAGREVCQQYEFYNDKKAGRPIKFNALLTTYEVVLKDKAFLSKIKWSYLMVDEAHRLKNSEAQLYTTLSEFSTKNKLLVTGTPLQNSVEELWALLHFLDPDKFKSKDDFVQNYKNLSSFNENELANLHMELRPHILRRVIKDVEKSLPPKIERILRVEMSPLQKQYYKWILERNFHDLNKGVRGNQVSLLNIVVELKKCCNHPFLFESADHGYGGDAASSDSSKLERIVFSSGKLVILDKLLVRLHETKHRVLIFSQMVRMLDILAEYMSLRGFQFQRLDGSTKAELRQQAMDHFNAPGSDDFCFLLSTRAGGLGINLATADTVIIFDSDWNPQNDLQAMSRAHRIGQQEVVNIYRFVTSKSVEEDILERAKKKMVLDHLVIQKLNAEGRLEKKEAKKGGLFDKNELSAILRFGAEELFKEERNDEESKKRLLSMDIDEILERAEKVEEKEPEGEQGNELLSAFKVANFCNDVDDGSFWSRWIKPDAVAQAEEALAPRAARNIKSYAEANQSERSNKRKKKEPEPSERVQKRRKAEYSAPATPMIEGATAQVRSWSYGNVSKRDALRFSRAVMKFGNESQIHLIAAEVGGAFGAAPPEAQIELFNSLIDGCKEAMELESMDPKGPLLDFFGVPVKANDMLNRVQELQLLAKRISRYEDPISQFRVLTYLKPSNWSKGCGWNPLDDARLLLGIHFHGFGNWEKIRLDERLGLTKKIAPVELHHHETFLPRAPNLRDRANALLEQELAVLGVKTANSKVGRKASKKEKEHPLNIPVSRGQEKKKFGSTKVNVQMRKDRSLRPQRIEPIVKEEGEMSDNDEVYEQFKEVKWMEWCQDVMVEEMKTLKRLHRLQTTSANLPKEKVLSKIRNYLQLLGRRIDQIVLDHEEELYKQDRMTTRLWNYVSTFSHLSGERLHQIYSKLKQEQEDEAGVGPSHMNGSMSGPFSRHGHLNSFPRHMDRQRGYKNVGTYQMPEPVHNTGKSEAWKRRRRVEGDGHFQGQPPPQRTMGNGIQISDPNSLGILGAGPSDRRFVSEKPEKPYRTRPGGVPSRQGFSSGIK</sequence>
<dbReference type="Gene3D" id="1.10.10.60">
    <property type="entry name" value="Homeodomain-like"/>
    <property type="match status" value="1"/>
</dbReference>
<keyword evidence="10" id="KW-0539">Nucleus</keyword>
<dbReference type="InterPro" id="IPR002464">
    <property type="entry name" value="DNA/RNA_helicase_DEAH_CS"/>
</dbReference>
<dbReference type="InterPro" id="IPR000953">
    <property type="entry name" value="Chromo/chromo_shadow_dom"/>
</dbReference>
<feature type="domain" description="Helicase C-terminal" evidence="14">
    <location>
        <begin position="942"/>
        <end position="1093"/>
    </location>
</feature>
<feature type="compositionally biased region" description="Basic residues" evidence="11">
    <location>
        <begin position="294"/>
        <end position="304"/>
    </location>
</feature>
<dbReference type="InterPro" id="IPR038718">
    <property type="entry name" value="SNF2-like_sf"/>
</dbReference>
<dbReference type="FunFam" id="2.40.50.40:FF:000038">
    <property type="entry name" value="Chromo domain-containing protein 1"/>
    <property type="match status" value="1"/>
</dbReference>
<dbReference type="InterPro" id="IPR025260">
    <property type="entry name" value="CHD1-like_C"/>
</dbReference>
<evidence type="ECO:0000256" key="8">
    <source>
        <dbReference type="ARBA" id="ARBA00022853"/>
    </source>
</evidence>
<feature type="domain" description="Helicase ATP-binding" evidence="13">
    <location>
        <begin position="634"/>
        <end position="806"/>
    </location>
</feature>
<keyword evidence="6" id="KW-0347">Helicase</keyword>
<dbReference type="GO" id="GO:0005634">
    <property type="term" value="C:nucleus"/>
    <property type="evidence" value="ECO:0007669"/>
    <property type="project" value="UniProtKB-SubCell"/>
</dbReference>
<comment type="subcellular location">
    <subcellularLocation>
        <location evidence="1">Nucleus</location>
    </subcellularLocation>
</comment>
<evidence type="ECO:0000256" key="10">
    <source>
        <dbReference type="ARBA" id="ARBA00023242"/>
    </source>
</evidence>
<feature type="region of interest" description="Disordered" evidence="11">
    <location>
        <begin position="1695"/>
        <end position="1760"/>
    </location>
</feature>
<dbReference type="SMART" id="SM00490">
    <property type="entry name" value="HELICc"/>
    <property type="match status" value="1"/>
</dbReference>
<evidence type="ECO:0000256" key="5">
    <source>
        <dbReference type="ARBA" id="ARBA00022801"/>
    </source>
</evidence>
<dbReference type="Gene3D" id="2.40.50.40">
    <property type="match status" value="2"/>
</dbReference>
<keyword evidence="3" id="KW-0677">Repeat</keyword>
<dbReference type="GO" id="GO:0005524">
    <property type="term" value="F:ATP binding"/>
    <property type="evidence" value="ECO:0007669"/>
    <property type="project" value="UniProtKB-KW"/>
</dbReference>
<dbReference type="SUPFAM" id="SSF52540">
    <property type="entry name" value="P-loop containing nucleoside triphosphate hydrolases"/>
    <property type="match status" value="2"/>
</dbReference>
<dbReference type="EMBL" id="JAAIUW010000005">
    <property type="protein sequence ID" value="KAF7833351.1"/>
    <property type="molecule type" value="Genomic_DNA"/>
</dbReference>
<dbReference type="PROSITE" id="PS51192">
    <property type="entry name" value="HELICASE_ATP_BIND_1"/>
    <property type="match status" value="1"/>
</dbReference>
<dbReference type="PANTHER" id="PTHR45623:SF14">
    <property type="entry name" value="CHROMODOMAIN-HELICASE-DNA-BINDING PROTEIN 1"/>
    <property type="match status" value="1"/>
</dbReference>
<evidence type="ECO:0000256" key="6">
    <source>
        <dbReference type="ARBA" id="ARBA00022806"/>
    </source>
</evidence>
<feature type="compositionally biased region" description="Polar residues" evidence="11">
    <location>
        <begin position="357"/>
        <end position="381"/>
    </location>
</feature>
<protein>
    <submittedName>
        <fullName evidence="15">Protein CHROMATIN REMODELING 5</fullName>
    </submittedName>
</protein>
<dbReference type="PROSITE" id="PS51194">
    <property type="entry name" value="HELICASE_CTER"/>
    <property type="match status" value="1"/>
</dbReference>
<dbReference type="Gene3D" id="3.40.50.300">
    <property type="entry name" value="P-loop containing nucleotide triphosphate hydrolases"/>
    <property type="match status" value="1"/>
</dbReference>
<evidence type="ECO:0000256" key="1">
    <source>
        <dbReference type="ARBA" id="ARBA00004123"/>
    </source>
</evidence>
<dbReference type="GO" id="GO:0003677">
    <property type="term" value="F:DNA binding"/>
    <property type="evidence" value="ECO:0007669"/>
    <property type="project" value="UniProtKB-KW"/>
</dbReference>
<reference evidence="15" key="1">
    <citation type="submission" date="2020-09" db="EMBL/GenBank/DDBJ databases">
        <title>Genome-Enabled Discovery of Anthraquinone Biosynthesis in Senna tora.</title>
        <authorList>
            <person name="Kang S.-H."/>
            <person name="Pandey R.P."/>
            <person name="Lee C.-M."/>
            <person name="Sim J.-S."/>
            <person name="Jeong J.-T."/>
            <person name="Choi B.-S."/>
            <person name="Jung M."/>
            <person name="Ginzburg D."/>
            <person name="Zhao K."/>
            <person name="Won S.Y."/>
            <person name="Oh T.-J."/>
            <person name="Yu Y."/>
            <person name="Kim N.-H."/>
            <person name="Lee O.R."/>
            <person name="Lee T.-H."/>
            <person name="Bashyal P."/>
            <person name="Kim T.-S."/>
            <person name="Lee W.-H."/>
            <person name="Kawkins C."/>
            <person name="Kim C.-K."/>
            <person name="Kim J.S."/>
            <person name="Ahn B.O."/>
            <person name="Rhee S.Y."/>
            <person name="Sohng J.K."/>
        </authorList>
    </citation>
    <scope>NUCLEOTIDE SEQUENCE</scope>
    <source>
        <tissue evidence="15">Leaf</tissue>
    </source>
</reference>
<dbReference type="InterPro" id="IPR000330">
    <property type="entry name" value="SNF2_N"/>
</dbReference>
<name>A0A835C5T2_9FABA</name>
<evidence type="ECO:0000256" key="11">
    <source>
        <dbReference type="SAM" id="MobiDB-lite"/>
    </source>
</evidence>
<keyword evidence="4" id="KW-0547">Nucleotide-binding</keyword>
<proteinExistence type="inferred from homology"/>
<dbReference type="Pfam" id="PF00271">
    <property type="entry name" value="Helicase_C"/>
    <property type="match status" value="1"/>
</dbReference>
<feature type="compositionally biased region" description="Low complexity" evidence="11">
    <location>
        <begin position="208"/>
        <end position="220"/>
    </location>
</feature>
<feature type="compositionally biased region" description="Basic and acidic residues" evidence="11">
    <location>
        <begin position="1729"/>
        <end position="1742"/>
    </location>
</feature>
<dbReference type="InterPro" id="IPR027417">
    <property type="entry name" value="P-loop_NTPase"/>
</dbReference>
<keyword evidence="5" id="KW-0378">Hydrolase</keyword>
<feature type="compositionally biased region" description="Acidic residues" evidence="11">
    <location>
        <begin position="221"/>
        <end position="250"/>
    </location>
</feature>
<keyword evidence="8" id="KW-0156">Chromatin regulator</keyword>
<dbReference type="InterPro" id="IPR016197">
    <property type="entry name" value="Chromo-like_dom_sf"/>
</dbReference>
<dbReference type="PROSITE" id="PS00690">
    <property type="entry name" value="DEAH_ATP_HELICASE"/>
    <property type="match status" value="1"/>
</dbReference>
<feature type="domain" description="Chromo" evidence="12">
    <location>
        <begin position="530"/>
        <end position="594"/>
    </location>
</feature>
<dbReference type="InterPro" id="IPR014001">
    <property type="entry name" value="Helicase_ATP-bd"/>
</dbReference>
<feature type="compositionally biased region" description="Acidic residues" evidence="11">
    <location>
        <begin position="329"/>
        <end position="344"/>
    </location>
</feature>
<dbReference type="InterPro" id="IPR049730">
    <property type="entry name" value="SNF2/RAD54-like_C"/>
</dbReference>
<feature type="compositionally biased region" description="Acidic residues" evidence="11">
    <location>
        <begin position="166"/>
        <end position="182"/>
    </location>
</feature>
<feature type="domain" description="Chromo" evidence="12">
    <location>
        <begin position="417"/>
        <end position="496"/>
    </location>
</feature>
<comment type="similarity">
    <text evidence="2">Belongs to the SNF2/RAD54 helicase family.</text>
</comment>
<evidence type="ECO:0000313" key="16">
    <source>
        <dbReference type="Proteomes" id="UP000634136"/>
    </source>
</evidence>
<dbReference type="SMART" id="SM00487">
    <property type="entry name" value="DEXDc"/>
    <property type="match status" value="1"/>
</dbReference>
<dbReference type="OrthoDB" id="5857104at2759"/>
<evidence type="ECO:0000256" key="4">
    <source>
        <dbReference type="ARBA" id="ARBA00022741"/>
    </source>
</evidence>
<dbReference type="GO" id="GO:0000785">
    <property type="term" value="C:chromatin"/>
    <property type="evidence" value="ECO:0007669"/>
    <property type="project" value="TreeGrafter"/>
</dbReference>
<feature type="compositionally biased region" description="Acidic residues" evidence="11">
    <location>
        <begin position="265"/>
        <end position="288"/>
    </location>
</feature>
<evidence type="ECO:0000259" key="12">
    <source>
        <dbReference type="PROSITE" id="PS50013"/>
    </source>
</evidence>
<dbReference type="SUPFAM" id="SSF54160">
    <property type="entry name" value="Chromo domain-like"/>
    <property type="match status" value="2"/>
</dbReference>
<dbReference type="Proteomes" id="UP000634136">
    <property type="component" value="Unassembled WGS sequence"/>
</dbReference>
<organism evidence="15 16">
    <name type="scientific">Senna tora</name>
    <dbReference type="NCBI Taxonomy" id="362788"/>
    <lineage>
        <taxon>Eukaryota</taxon>
        <taxon>Viridiplantae</taxon>
        <taxon>Streptophyta</taxon>
        <taxon>Embryophyta</taxon>
        <taxon>Tracheophyta</taxon>
        <taxon>Spermatophyta</taxon>
        <taxon>Magnoliopsida</taxon>
        <taxon>eudicotyledons</taxon>
        <taxon>Gunneridae</taxon>
        <taxon>Pentapetalae</taxon>
        <taxon>rosids</taxon>
        <taxon>fabids</taxon>
        <taxon>Fabales</taxon>
        <taxon>Fabaceae</taxon>
        <taxon>Caesalpinioideae</taxon>
        <taxon>Cassia clade</taxon>
        <taxon>Senna</taxon>
    </lineage>
</organism>
<dbReference type="CDD" id="cd18660">
    <property type="entry name" value="CD1_tandem"/>
    <property type="match status" value="1"/>
</dbReference>
<dbReference type="Pfam" id="PF00385">
    <property type="entry name" value="Chromo"/>
    <property type="match status" value="1"/>
</dbReference>
<dbReference type="Gene3D" id="3.40.50.10810">
    <property type="entry name" value="Tandem AAA-ATPase domain"/>
    <property type="match status" value="1"/>
</dbReference>
<dbReference type="InterPro" id="IPR023780">
    <property type="entry name" value="Chromo_domain"/>
</dbReference>
<dbReference type="GO" id="GO:0003682">
    <property type="term" value="F:chromatin binding"/>
    <property type="evidence" value="ECO:0007669"/>
    <property type="project" value="TreeGrafter"/>
</dbReference>